<feature type="chain" id="PRO_5046923102" description="Hydrophobin" evidence="1">
    <location>
        <begin position="21"/>
        <end position="104"/>
    </location>
</feature>
<keyword evidence="3" id="KW-1185">Reference proteome</keyword>
<dbReference type="VEuPathDB" id="FungiDB:PSHT_01682"/>
<reference evidence="2" key="1">
    <citation type="submission" date="2017-12" db="EMBL/GenBank/DDBJ databases">
        <title>Gene loss provides genomic basis for host adaptation in cereal stripe rust fungi.</title>
        <authorList>
            <person name="Xia C."/>
        </authorList>
    </citation>
    <scope>NUCLEOTIDE SEQUENCE [LARGE SCALE GENOMIC DNA]</scope>
    <source>
        <strain evidence="2">93-210</strain>
    </source>
</reference>
<accession>A0A2S4W0I6</accession>
<dbReference type="VEuPathDB" id="FungiDB:PSTT_02278"/>
<evidence type="ECO:0008006" key="4">
    <source>
        <dbReference type="Google" id="ProtNLM"/>
    </source>
</evidence>
<keyword evidence="1" id="KW-0732">Signal</keyword>
<feature type="signal peptide" evidence="1">
    <location>
        <begin position="1"/>
        <end position="20"/>
    </location>
</feature>
<evidence type="ECO:0000313" key="3">
    <source>
        <dbReference type="Proteomes" id="UP000239156"/>
    </source>
</evidence>
<gene>
    <name evidence="2" type="ORF">PSTT_02278</name>
</gene>
<proteinExistence type="predicted"/>
<protein>
    <recommendedName>
        <fullName evidence="4">Hydrophobin</fullName>
    </recommendedName>
</protein>
<evidence type="ECO:0000256" key="1">
    <source>
        <dbReference type="SAM" id="SignalP"/>
    </source>
</evidence>
<organism evidence="2 3">
    <name type="scientific">Puccinia striiformis</name>
    <dbReference type="NCBI Taxonomy" id="27350"/>
    <lineage>
        <taxon>Eukaryota</taxon>
        <taxon>Fungi</taxon>
        <taxon>Dikarya</taxon>
        <taxon>Basidiomycota</taxon>
        <taxon>Pucciniomycotina</taxon>
        <taxon>Pucciniomycetes</taxon>
        <taxon>Pucciniales</taxon>
        <taxon>Pucciniaceae</taxon>
        <taxon>Puccinia</taxon>
    </lineage>
</organism>
<dbReference type="EMBL" id="PKSL01000013">
    <property type="protein sequence ID" value="POW15280.1"/>
    <property type="molecule type" value="Genomic_DNA"/>
</dbReference>
<sequence length="104" mass="11622">MQSFNMFAILTLVLIQGEAAYSQMFGCLGRVKDFPFSGCVKYLPKGDQVDIMVSPWDNIVGAYDCSKTEHKKPTCCAKETDTASIMDLPVWRLFCKEINGADIQ</sequence>
<comment type="caution">
    <text evidence="2">The sequence shown here is derived from an EMBL/GenBank/DDBJ whole genome shotgun (WGS) entry which is preliminary data.</text>
</comment>
<evidence type="ECO:0000313" key="2">
    <source>
        <dbReference type="EMBL" id="POW15280.1"/>
    </source>
</evidence>
<dbReference type="Proteomes" id="UP000239156">
    <property type="component" value="Unassembled WGS sequence"/>
</dbReference>
<name>A0A2S4W0I6_9BASI</name>